<comment type="catalytic activity">
    <reaction evidence="14">
        <text>ATP + H2O = ADP + phosphate + H(+)</text>
        <dbReference type="Rhea" id="RHEA:13065"/>
        <dbReference type="ChEBI" id="CHEBI:15377"/>
        <dbReference type="ChEBI" id="CHEBI:15378"/>
        <dbReference type="ChEBI" id="CHEBI:30616"/>
        <dbReference type="ChEBI" id="CHEBI:43474"/>
        <dbReference type="ChEBI" id="CHEBI:456216"/>
    </reaction>
</comment>
<dbReference type="FunFam" id="3.40.50.300:FF:001195">
    <property type="entry name" value="DNA repair protein rad50"/>
    <property type="match status" value="1"/>
</dbReference>
<evidence type="ECO:0000259" key="16">
    <source>
        <dbReference type="Pfam" id="PF13476"/>
    </source>
</evidence>
<organism evidence="17 18">
    <name type="scientific">Furculomyces boomerangus</name>
    <dbReference type="NCBI Taxonomy" id="61424"/>
    <lineage>
        <taxon>Eukaryota</taxon>
        <taxon>Fungi</taxon>
        <taxon>Fungi incertae sedis</taxon>
        <taxon>Zoopagomycota</taxon>
        <taxon>Kickxellomycotina</taxon>
        <taxon>Harpellomycetes</taxon>
        <taxon>Harpellales</taxon>
        <taxon>Harpellaceae</taxon>
        <taxon>Furculomyces</taxon>
    </lineage>
</organism>
<keyword evidence="10" id="KW-0862">Zinc</keyword>
<keyword evidence="7" id="KW-0479">Metal-binding</keyword>
<dbReference type="Gene3D" id="3.40.50.300">
    <property type="entry name" value="P-loop containing nucleotide triphosphate hydrolases"/>
    <property type="match status" value="1"/>
</dbReference>
<dbReference type="GO" id="GO:0016887">
    <property type="term" value="F:ATP hydrolysis activity"/>
    <property type="evidence" value="ECO:0007669"/>
    <property type="project" value="InterPro"/>
</dbReference>
<dbReference type="GO" id="GO:0046872">
    <property type="term" value="F:metal ion binding"/>
    <property type="evidence" value="ECO:0007669"/>
    <property type="project" value="UniProtKB-KW"/>
</dbReference>
<dbReference type="GO" id="GO:0006302">
    <property type="term" value="P:double-strand break repair"/>
    <property type="evidence" value="ECO:0007669"/>
    <property type="project" value="InterPro"/>
</dbReference>
<comment type="subcellular location">
    <subcellularLocation>
        <location evidence="3">Chromosome</location>
    </subcellularLocation>
    <subcellularLocation>
        <location evidence="2">Nucleus</location>
    </subcellularLocation>
</comment>
<dbReference type="GO" id="GO:0003691">
    <property type="term" value="F:double-stranded telomeric DNA binding"/>
    <property type="evidence" value="ECO:0007669"/>
    <property type="project" value="TreeGrafter"/>
</dbReference>
<evidence type="ECO:0000313" key="17">
    <source>
        <dbReference type="EMBL" id="PVU87898.1"/>
    </source>
</evidence>
<dbReference type="InterPro" id="IPR027417">
    <property type="entry name" value="P-loop_NTPase"/>
</dbReference>
<evidence type="ECO:0000256" key="12">
    <source>
        <dbReference type="ARBA" id="ARBA00023204"/>
    </source>
</evidence>
<evidence type="ECO:0000256" key="10">
    <source>
        <dbReference type="ARBA" id="ARBA00022833"/>
    </source>
</evidence>
<dbReference type="GO" id="GO:0000722">
    <property type="term" value="P:telomere maintenance via recombination"/>
    <property type="evidence" value="ECO:0007669"/>
    <property type="project" value="TreeGrafter"/>
</dbReference>
<keyword evidence="18" id="KW-1185">Reference proteome</keyword>
<evidence type="ECO:0000313" key="18">
    <source>
        <dbReference type="Proteomes" id="UP000245699"/>
    </source>
</evidence>
<comment type="caution">
    <text evidence="17">The sequence shown here is derived from an EMBL/GenBank/DDBJ whole genome shotgun (WGS) entry which is preliminary data.</text>
</comment>
<dbReference type="Pfam" id="PF13476">
    <property type="entry name" value="AAA_23"/>
    <property type="match status" value="1"/>
</dbReference>
<dbReference type="InterPro" id="IPR038729">
    <property type="entry name" value="Rad50/SbcC_AAA"/>
</dbReference>
<dbReference type="PANTHER" id="PTHR18867:SF12">
    <property type="entry name" value="DNA REPAIR PROTEIN RAD50"/>
    <property type="match status" value="1"/>
</dbReference>
<evidence type="ECO:0000256" key="8">
    <source>
        <dbReference type="ARBA" id="ARBA00022763"/>
    </source>
</evidence>
<feature type="coiled-coil region" evidence="15">
    <location>
        <begin position="486"/>
        <end position="532"/>
    </location>
</feature>
<keyword evidence="12" id="KW-0234">DNA repair</keyword>
<accession>A0A2T9Y6F5</accession>
<dbReference type="OrthoDB" id="18797at2759"/>
<evidence type="ECO:0000256" key="2">
    <source>
        <dbReference type="ARBA" id="ARBA00004123"/>
    </source>
</evidence>
<evidence type="ECO:0000256" key="14">
    <source>
        <dbReference type="ARBA" id="ARBA00049360"/>
    </source>
</evidence>
<proteinExistence type="inferred from homology"/>
<feature type="domain" description="Rad50/SbcC-type AAA" evidence="16">
    <location>
        <begin position="6"/>
        <end position="246"/>
    </location>
</feature>
<dbReference type="GO" id="GO:0043047">
    <property type="term" value="F:single-stranded telomeric DNA binding"/>
    <property type="evidence" value="ECO:0007669"/>
    <property type="project" value="TreeGrafter"/>
</dbReference>
<dbReference type="GO" id="GO:0000794">
    <property type="term" value="C:condensed nuclear chromosome"/>
    <property type="evidence" value="ECO:0007669"/>
    <property type="project" value="TreeGrafter"/>
</dbReference>
<dbReference type="GO" id="GO:0051880">
    <property type="term" value="F:G-quadruplex DNA binding"/>
    <property type="evidence" value="ECO:0007669"/>
    <property type="project" value="TreeGrafter"/>
</dbReference>
<sequence length="798" mass="91619">MSAIERLLISGIRSFDPNNRTVIKFSSPLTLIVGANGCGKTTIIECLKYATTGELPPNSKGGAFVNDPKIAGEAEIKAQVKLEFRNVNGKKMVCTRSLQVTQKRTGITMQTLEGVLTIPSDKNTGQEKVSVSSKCAELDLEMPIQLGISKAILENVIFCHQEESNWPLSEPLTLKKKFDDIFAATRYTKAVESFKKVRKEQAIELKIQSNDLKHFSENKKKSDRIKLEIEAASENISTLKNSISELSEKETTFEKRLSLFETYIEEFNSVEMEYKQLQHEKTILEQNLEELLSHIVIMDNQTEELNKILNEQENEKNRWEEIIASKNLKINKDNRKIEKLQLEISIVQQEIGKLEAQKAAHGEEIIKLNKLMKELITNNSLTINNWPNSLEIIEESEISKESAPEELCIAIKDEVDRKYKDYFIEGESLKGLIKSEEEENREFLYEKELLKSKTKQEMEQTMVNINKSTKEISNIKKKIEETKFSESELLELNEKLEKEMSSLDNIVKEKSKKNLNEKINKKRKEMNDIDYEILLASEEAAKSQRNSEMLGKAEITKKTLETKKNSFNKIFEELVTLSSGLISHATPIQDILQISAKHLQKTKTHASNAEKELEKSKSFLSSIETKTELLQDSLSGYKNEILEKEKLISSLCPDNQYESSLFQLQQQADGILEDLGKQKSQVLLYKTYITEAKNTKSCPLCIRGWKKPIQMEEFVAKLEKTYDTAPQLIRDAQNRLEKAQKELNDLRSMQPNIERIHQLTTNNIPELEEKLLELTKEKTKLESKHGKASRYSFLLFQN</sequence>
<name>A0A2T9Y6F5_9FUNG</name>
<evidence type="ECO:0000256" key="6">
    <source>
        <dbReference type="ARBA" id="ARBA00022454"/>
    </source>
</evidence>
<keyword evidence="9" id="KW-0378">Hydrolase</keyword>
<dbReference type="STRING" id="61424.A0A2T9Y6F5"/>
<evidence type="ECO:0000256" key="13">
    <source>
        <dbReference type="ARBA" id="ARBA00023242"/>
    </source>
</evidence>
<dbReference type="GO" id="GO:0030870">
    <property type="term" value="C:Mre11 complex"/>
    <property type="evidence" value="ECO:0007669"/>
    <property type="project" value="TreeGrafter"/>
</dbReference>
<keyword evidence="8" id="KW-0227">DNA damage</keyword>
<feature type="coiled-coil region" evidence="15">
    <location>
        <begin position="722"/>
        <end position="784"/>
    </location>
</feature>
<dbReference type="GO" id="GO:0007004">
    <property type="term" value="P:telomere maintenance via telomerase"/>
    <property type="evidence" value="ECO:0007669"/>
    <property type="project" value="TreeGrafter"/>
</dbReference>
<dbReference type="Proteomes" id="UP000245699">
    <property type="component" value="Unassembled WGS sequence"/>
</dbReference>
<dbReference type="AlphaFoldDB" id="A0A2T9Y6F5"/>
<dbReference type="EMBL" id="MBFT01000679">
    <property type="protein sequence ID" value="PVU87898.1"/>
    <property type="molecule type" value="Genomic_DNA"/>
</dbReference>
<gene>
    <name evidence="17" type="ORF">BB559_005832</name>
</gene>
<protein>
    <recommendedName>
        <fullName evidence="5">DNA repair protein RAD50</fullName>
    </recommendedName>
</protein>
<dbReference type="SUPFAM" id="SSF52540">
    <property type="entry name" value="P-loop containing nucleoside triphosphate hydrolases"/>
    <property type="match status" value="1"/>
</dbReference>
<evidence type="ECO:0000256" key="4">
    <source>
        <dbReference type="ARBA" id="ARBA00009439"/>
    </source>
</evidence>
<reference evidence="17 18" key="1">
    <citation type="journal article" date="2018" name="MBio">
        <title>Comparative Genomics Reveals the Core Gene Toolbox for the Fungus-Insect Symbiosis.</title>
        <authorList>
            <person name="Wang Y."/>
            <person name="Stata M."/>
            <person name="Wang W."/>
            <person name="Stajich J.E."/>
            <person name="White M.M."/>
            <person name="Moncalvo J.M."/>
        </authorList>
    </citation>
    <scope>NUCLEOTIDE SEQUENCE [LARGE SCALE GENOMIC DNA]</scope>
    <source>
        <strain evidence="17 18">AUS-77-4</strain>
    </source>
</reference>
<feature type="coiled-coil region" evidence="15">
    <location>
        <begin position="222"/>
        <end position="357"/>
    </location>
</feature>
<dbReference type="PANTHER" id="PTHR18867">
    <property type="entry name" value="RAD50"/>
    <property type="match status" value="1"/>
</dbReference>
<evidence type="ECO:0000256" key="3">
    <source>
        <dbReference type="ARBA" id="ARBA00004286"/>
    </source>
</evidence>
<evidence type="ECO:0000256" key="1">
    <source>
        <dbReference type="ARBA" id="ARBA00001947"/>
    </source>
</evidence>
<keyword evidence="13" id="KW-0539">Nucleus</keyword>
<evidence type="ECO:0000256" key="11">
    <source>
        <dbReference type="ARBA" id="ARBA00023054"/>
    </source>
</evidence>
<comment type="similarity">
    <text evidence="4">Belongs to the SMC family. RAD50 subfamily.</text>
</comment>
<comment type="cofactor">
    <cofactor evidence="1">
        <name>Zn(2+)</name>
        <dbReference type="ChEBI" id="CHEBI:29105"/>
    </cofactor>
</comment>
<keyword evidence="11 15" id="KW-0175">Coiled coil</keyword>
<evidence type="ECO:0000256" key="5">
    <source>
        <dbReference type="ARBA" id="ARBA00017893"/>
    </source>
</evidence>
<evidence type="ECO:0000256" key="7">
    <source>
        <dbReference type="ARBA" id="ARBA00022723"/>
    </source>
</evidence>
<dbReference type="GO" id="GO:0070192">
    <property type="term" value="P:chromosome organization involved in meiotic cell cycle"/>
    <property type="evidence" value="ECO:0007669"/>
    <property type="project" value="TreeGrafter"/>
</dbReference>
<keyword evidence="6" id="KW-0158">Chromosome</keyword>
<evidence type="ECO:0000256" key="9">
    <source>
        <dbReference type="ARBA" id="ARBA00022801"/>
    </source>
</evidence>
<evidence type="ECO:0000256" key="15">
    <source>
        <dbReference type="SAM" id="Coils"/>
    </source>
</evidence>